<evidence type="ECO:0000259" key="2">
    <source>
        <dbReference type="SMART" id="SM00568"/>
    </source>
</evidence>
<dbReference type="InterPro" id="IPR011993">
    <property type="entry name" value="PH-like_dom_sf"/>
</dbReference>
<dbReference type="AlphaFoldDB" id="A0AA38H138"/>
<dbReference type="SMART" id="SM00568">
    <property type="entry name" value="GRAM"/>
    <property type="match status" value="1"/>
</dbReference>
<comment type="caution">
    <text evidence="3">The sequence shown here is derived from an EMBL/GenBank/DDBJ whole genome shotgun (WGS) entry which is preliminary data.</text>
</comment>
<proteinExistence type="inferred from homology"/>
<comment type="similarity">
    <text evidence="1">Belongs to the GEM family.</text>
</comment>
<evidence type="ECO:0000256" key="1">
    <source>
        <dbReference type="ARBA" id="ARBA00009414"/>
    </source>
</evidence>
<dbReference type="InterPro" id="IPR037848">
    <property type="entry name" value="GEM-like"/>
</dbReference>
<dbReference type="CDD" id="cd13222">
    <property type="entry name" value="PH-GRAM_GEM"/>
    <property type="match status" value="1"/>
</dbReference>
<dbReference type="PANTHER" id="PTHR31969">
    <property type="entry name" value="GEM-LIKE PROTEIN 2"/>
    <property type="match status" value="1"/>
</dbReference>
<reference evidence="3 4" key="1">
    <citation type="journal article" date="2021" name="Nat. Plants">
        <title>The Taxus genome provides insights into paclitaxel biosynthesis.</title>
        <authorList>
            <person name="Xiong X."/>
            <person name="Gou J."/>
            <person name="Liao Q."/>
            <person name="Li Y."/>
            <person name="Zhou Q."/>
            <person name="Bi G."/>
            <person name="Li C."/>
            <person name="Du R."/>
            <person name="Wang X."/>
            <person name="Sun T."/>
            <person name="Guo L."/>
            <person name="Liang H."/>
            <person name="Lu P."/>
            <person name="Wu Y."/>
            <person name="Zhang Z."/>
            <person name="Ro D.K."/>
            <person name="Shang Y."/>
            <person name="Huang S."/>
            <person name="Yan J."/>
        </authorList>
    </citation>
    <scope>NUCLEOTIDE SEQUENCE [LARGE SCALE GENOMIC DNA]</scope>
    <source>
        <strain evidence="3">Ta-2019</strain>
    </source>
</reference>
<dbReference type="OMA" id="IWFNLKT"/>
<sequence length="184" mass="20265">PMEVVLERFNKWTKNAEDLASNVWTNLKTGTSVPNAAWGKLSLGAKALTEGGFEALFKQTFSVDPNEKLRKTFACYLSTSTGPVAGTLYISTVKIAFCSDRPLSFKVPSGEEGWSYYRAAIPLANVKSVESSASKDKPAQKYIQVTTVDYHEFWFMGFVNYDKALSALEESVALFHSSVKPAVV</sequence>
<dbReference type="EMBL" id="JAHRHJ020000001">
    <property type="protein sequence ID" value="KAH9330510.1"/>
    <property type="molecule type" value="Genomic_DNA"/>
</dbReference>
<dbReference type="Pfam" id="PF02893">
    <property type="entry name" value="GRAM"/>
    <property type="match status" value="1"/>
</dbReference>
<dbReference type="Gene3D" id="2.30.29.30">
    <property type="entry name" value="Pleckstrin-homology domain (PH domain)/Phosphotyrosine-binding domain (PTB)"/>
    <property type="match status" value="1"/>
</dbReference>
<name>A0AA38H138_TAXCH</name>
<feature type="non-terminal residue" evidence="3">
    <location>
        <position position="184"/>
    </location>
</feature>
<feature type="domain" description="GRAM" evidence="2">
    <location>
        <begin position="55"/>
        <end position="133"/>
    </location>
</feature>
<gene>
    <name evidence="3" type="ORF">KI387_002618</name>
</gene>
<dbReference type="InterPro" id="IPR004182">
    <property type="entry name" value="GRAM"/>
</dbReference>
<dbReference type="Proteomes" id="UP000824469">
    <property type="component" value="Unassembled WGS sequence"/>
</dbReference>
<protein>
    <recommendedName>
        <fullName evidence="2">GRAM domain-containing protein</fullName>
    </recommendedName>
</protein>
<organism evidence="3 4">
    <name type="scientific">Taxus chinensis</name>
    <name type="common">Chinese yew</name>
    <name type="synonym">Taxus wallichiana var. chinensis</name>
    <dbReference type="NCBI Taxonomy" id="29808"/>
    <lineage>
        <taxon>Eukaryota</taxon>
        <taxon>Viridiplantae</taxon>
        <taxon>Streptophyta</taxon>
        <taxon>Embryophyta</taxon>
        <taxon>Tracheophyta</taxon>
        <taxon>Spermatophyta</taxon>
        <taxon>Pinopsida</taxon>
        <taxon>Pinidae</taxon>
        <taxon>Conifers II</taxon>
        <taxon>Cupressales</taxon>
        <taxon>Taxaceae</taxon>
        <taxon>Taxus</taxon>
    </lineage>
</organism>
<keyword evidence="4" id="KW-1185">Reference proteome</keyword>
<accession>A0AA38H138</accession>
<evidence type="ECO:0000313" key="3">
    <source>
        <dbReference type="EMBL" id="KAH9330510.1"/>
    </source>
</evidence>
<evidence type="ECO:0000313" key="4">
    <source>
        <dbReference type="Proteomes" id="UP000824469"/>
    </source>
</evidence>